<keyword evidence="10" id="KW-1185">Reference proteome</keyword>
<comment type="subcellular location">
    <subcellularLocation>
        <location evidence="6">Nucleus</location>
    </subcellularLocation>
</comment>
<dbReference type="Pfam" id="PF02319">
    <property type="entry name" value="WHD_E2F_TDP"/>
    <property type="match status" value="2"/>
</dbReference>
<dbReference type="FunFam" id="1.10.10.10:FF:000295">
    <property type="entry name" value="E2F transcription factor-like E2FE"/>
    <property type="match status" value="1"/>
</dbReference>
<keyword evidence="4 6" id="KW-0804">Transcription</keyword>
<comment type="caution">
    <text evidence="9">The sequence shown here is derived from an EMBL/GenBank/DDBJ whole genome shotgun (WGS) entry which is preliminary data.</text>
</comment>
<organism evidence="9">
    <name type="scientific">Salvia splendens</name>
    <name type="common">Scarlet sage</name>
    <dbReference type="NCBI Taxonomy" id="180675"/>
    <lineage>
        <taxon>Eukaryota</taxon>
        <taxon>Viridiplantae</taxon>
        <taxon>Streptophyta</taxon>
        <taxon>Embryophyta</taxon>
        <taxon>Tracheophyta</taxon>
        <taxon>Spermatophyta</taxon>
        <taxon>Magnoliopsida</taxon>
        <taxon>eudicotyledons</taxon>
        <taxon>Gunneridae</taxon>
        <taxon>Pentapetalae</taxon>
        <taxon>asterids</taxon>
        <taxon>lamiids</taxon>
        <taxon>Lamiales</taxon>
        <taxon>Lamiaceae</taxon>
        <taxon>Nepetoideae</taxon>
        <taxon>Mentheae</taxon>
        <taxon>Salviinae</taxon>
        <taxon>Salvia</taxon>
        <taxon>Salvia subgen. Calosphace</taxon>
        <taxon>core Calosphace</taxon>
    </lineage>
</organism>
<keyword evidence="3 6" id="KW-0238">DNA-binding</keyword>
<dbReference type="SMART" id="SM01372">
    <property type="entry name" value="E2F_TDP"/>
    <property type="match status" value="2"/>
</dbReference>
<feature type="domain" description="E2F/DP family winged-helix DNA-binding" evidence="8">
    <location>
        <begin position="136"/>
        <end position="216"/>
    </location>
</feature>
<dbReference type="SUPFAM" id="SSF46785">
    <property type="entry name" value="Winged helix' DNA-binding domain"/>
    <property type="match status" value="2"/>
</dbReference>
<evidence type="ECO:0000256" key="7">
    <source>
        <dbReference type="SAM" id="MobiDB-lite"/>
    </source>
</evidence>
<evidence type="ECO:0000256" key="4">
    <source>
        <dbReference type="ARBA" id="ARBA00023163"/>
    </source>
</evidence>
<dbReference type="PANTHER" id="PTHR12081">
    <property type="entry name" value="TRANSCRIPTION FACTOR E2F"/>
    <property type="match status" value="1"/>
</dbReference>
<dbReference type="Gene3D" id="1.10.10.10">
    <property type="entry name" value="Winged helix-like DNA-binding domain superfamily/Winged helix DNA-binding domain"/>
    <property type="match status" value="2"/>
</dbReference>
<evidence type="ECO:0000313" key="10">
    <source>
        <dbReference type="Proteomes" id="UP000298416"/>
    </source>
</evidence>
<feature type="region of interest" description="Disordered" evidence="7">
    <location>
        <begin position="115"/>
        <end position="134"/>
    </location>
</feature>
<evidence type="ECO:0000259" key="8">
    <source>
        <dbReference type="SMART" id="SM01372"/>
    </source>
</evidence>
<protein>
    <recommendedName>
        <fullName evidence="8">E2F/DP family winged-helix DNA-binding domain-containing protein</fullName>
    </recommendedName>
</protein>
<evidence type="ECO:0000256" key="5">
    <source>
        <dbReference type="ARBA" id="ARBA00023306"/>
    </source>
</evidence>
<proteinExistence type="inferred from homology"/>
<sequence length="339" mass="38180">MASRDSRTKDAFYCRKEKSLGLLCTNFLRLYDREGVDSIGLDASALQLGVERRRIYDIVNILEGIGVLQKKEKNQYTWKGYAAISGALEVLKTYLLLYELKNVHKIVSNDKEHSLSSDSKAECPDKCSQSDKSEHKREKSLGLLTQNFVKLFLCSEAEIISLDGAALALLGDSLDRTAMRTKIRRLYDIANVFSSMGLIEKVRDPGSGKPAFRWTSVGRSGNGSSIALEDKNRKRRAFGADITNISVKRCNTYNALTEQHQKCSSKEFVFGPFSPNVTTVWSHETRKDGQIQNSDSPLCAYQPQYSNKAVGDLFHHYTEAWSSWRGEAKEKQQIEHASE</sequence>
<dbReference type="GO" id="GO:0000981">
    <property type="term" value="F:DNA-binding transcription factor activity, RNA polymerase II-specific"/>
    <property type="evidence" value="ECO:0007669"/>
    <property type="project" value="TreeGrafter"/>
</dbReference>
<dbReference type="InterPro" id="IPR015633">
    <property type="entry name" value="E2F"/>
</dbReference>
<dbReference type="GO" id="GO:0090575">
    <property type="term" value="C:RNA polymerase II transcription regulator complex"/>
    <property type="evidence" value="ECO:0007669"/>
    <property type="project" value="TreeGrafter"/>
</dbReference>
<dbReference type="InterPro" id="IPR036390">
    <property type="entry name" value="WH_DNA-bd_sf"/>
</dbReference>
<comment type="similarity">
    <text evidence="1 6">Belongs to the E2F/DP family.</text>
</comment>
<evidence type="ECO:0000256" key="1">
    <source>
        <dbReference type="ARBA" id="ARBA00010940"/>
    </source>
</evidence>
<dbReference type="InterPro" id="IPR003316">
    <property type="entry name" value="E2F_WHTH_DNA-bd_dom"/>
</dbReference>
<feature type="domain" description="E2F/DP family winged-helix DNA-binding" evidence="8">
    <location>
        <begin position="15"/>
        <end position="80"/>
    </location>
</feature>
<name>A0A8X8WQ89_SALSN</name>
<keyword evidence="2 6" id="KW-0805">Transcription regulation</keyword>
<gene>
    <name evidence="9" type="ORF">SASPL_139723</name>
</gene>
<dbReference type="AlphaFoldDB" id="A0A8X8WQ89"/>
<reference evidence="9" key="1">
    <citation type="submission" date="2018-01" db="EMBL/GenBank/DDBJ databases">
        <authorList>
            <person name="Mao J.F."/>
        </authorList>
    </citation>
    <scope>NUCLEOTIDE SEQUENCE</scope>
    <source>
        <strain evidence="9">Huo1</strain>
        <tissue evidence="9">Leaf</tissue>
    </source>
</reference>
<reference evidence="9" key="2">
    <citation type="submission" date="2020-08" db="EMBL/GenBank/DDBJ databases">
        <title>Plant Genome Project.</title>
        <authorList>
            <person name="Zhang R.-G."/>
        </authorList>
    </citation>
    <scope>NUCLEOTIDE SEQUENCE</scope>
    <source>
        <strain evidence="9">Huo1</strain>
        <tissue evidence="9">Leaf</tissue>
    </source>
</reference>
<accession>A0A8X8WQ89</accession>
<evidence type="ECO:0000256" key="3">
    <source>
        <dbReference type="ARBA" id="ARBA00023125"/>
    </source>
</evidence>
<dbReference type="InterPro" id="IPR036388">
    <property type="entry name" value="WH-like_DNA-bd_sf"/>
</dbReference>
<dbReference type="GO" id="GO:0000978">
    <property type="term" value="F:RNA polymerase II cis-regulatory region sequence-specific DNA binding"/>
    <property type="evidence" value="ECO:0007669"/>
    <property type="project" value="InterPro"/>
</dbReference>
<evidence type="ECO:0000256" key="6">
    <source>
        <dbReference type="RuleBase" id="RU003796"/>
    </source>
</evidence>
<dbReference type="PANTHER" id="PTHR12081:SF7">
    <property type="entry name" value="TRANSCRIPTION FACTOR EFL-3"/>
    <property type="match status" value="1"/>
</dbReference>
<keyword evidence="6" id="KW-0539">Nucleus</keyword>
<evidence type="ECO:0000313" key="9">
    <source>
        <dbReference type="EMBL" id="KAG6398268.1"/>
    </source>
</evidence>
<dbReference type="Proteomes" id="UP000298416">
    <property type="component" value="Unassembled WGS sequence"/>
</dbReference>
<keyword evidence="5" id="KW-0131">Cell cycle</keyword>
<dbReference type="EMBL" id="PNBA02000015">
    <property type="protein sequence ID" value="KAG6398268.1"/>
    <property type="molecule type" value="Genomic_DNA"/>
</dbReference>
<evidence type="ECO:0000256" key="2">
    <source>
        <dbReference type="ARBA" id="ARBA00023015"/>
    </source>
</evidence>